<evidence type="ECO:0000256" key="3">
    <source>
        <dbReference type="ARBA" id="ARBA00022548"/>
    </source>
</evidence>
<dbReference type="EC" id="1.1.3.6" evidence="13"/>
<dbReference type="SUPFAM" id="SSF51905">
    <property type="entry name" value="FAD/NAD(P)-binding domain"/>
    <property type="match status" value="1"/>
</dbReference>
<evidence type="ECO:0000313" key="20">
    <source>
        <dbReference type="EMBL" id="MTD93960.1"/>
    </source>
</evidence>
<evidence type="ECO:0000256" key="12">
    <source>
        <dbReference type="ARBA" id="ARBA00049645"/>
    </source>
</evidence>
<dbReference type="AlphaFoldDB" id="A0A6I3KJ57"/>
<dbReference type="SUPFAM" id="SSF53474">
    <property type="entry name" value="alpha/beta-Hydrolases"/>
    <property type="match status" value="1"/>
</dbReference>
<evidence type="ECO:0000259" key="16">
    <source>
        <dbReference type="Pfam" id="PF00561"/>
    </source>
</evidence>
<feature type="domain" description="Glucose-methanol-choline oxidoreductase N-terminal" evidence="17">
    <location>
        <begin position="93"/>
        <end position="284"/>
    </location>
</feature>
<dbReference type="EMBL" id="WMBQ01000001">
    <property type="protein sequence ID" value="MTD93960.1"/>
    <property type="molecule type" value="Genomic_DNA"/>
</dbReference>
<evidence type="ECO:0000313" key="21">
    <source>
        <dbReference type="Proteomes" id="UP000440694"/>
    </source>
</evidence>
<dbReference type="InterPro" id="IPR052542">
    <property type="entry name" value="Cholesterol_Oxidase"/>
</dbReference>
<name>A0A6I3KJ57_9HYPH</name>
<feature type="domain" description="FAD-dependent oxidoreductase 2 FAD-binding" evidence="18">
    <location>
        <begin position="16"/>
        <end position="49"/>
    </location>
</feature>
<comment type="caution">
    <text evidence="20">The sequence shown here is derived from an EMBL/GenBank/DDBJ whole genome shotgun (WGS) entry which is preliminary data.</text>
</comment>
<feature type="domain" description="Glucose-methanol-choline oxidoreductase C-terminal" evidence="19">
    <location>
        <begin position="472"/>
        <end position="546"/>
    </location>
</feature>
<comment type="cofactor">
    <cofactor evidence="1">
        <name>FAD</name>
        <dbReference type="ChEBI" id="CHEBI:57692"/>
    </cofactor>
</comment>
<dbReference type="Pfam" id="PF00732">
    <property type="entry name" value="GMC_oxred_N"/>
    <property type="match status" value="1"/>
</dbReference>
<evidence type="ECO:0000256" key="4">
    <source>
        <dbReference type="ARBA" id="ARBA00022630"/>
    </source>
</evidence>
<keyword evidence="7" id="KW-0443">Lipid metabolism</keyword>
<evidence type="ECO:0000256" key="15">
    <source>
        <dbReference type="ARBA" id="ARBA00049778"/>
    </source>
</evidence>
<proteinExistence type="inferred from homology"/>
<dbReference type="PRINTS" id="PR00411">
    <property type="entry name" value="PNDRDTASEI"/>
</dbReference>
<keyword evidence="3" id="KW-0153">Cholesterol metabolism</keyword>
<dbReference type="Pfam" id="PF00561">
    <property type="entry name" value="Abhydrolase_1"/>
    <property type="match status" value="1"/>
</dbReference>
<dbReference type="Gene3D" id="3.50.50.60">
    <property type="entry name" value="FAD/NAD(P)-binding domain"/>
    <property type="match status" value="3"/>
</dbReference>
<gene>
    <name evidence="20" type="ORF">GIW81_06375</name>
</gene>
<evidence type="ECO:0000256" key="10">
    <source>
        <dbReference type="ARBA" id="ARBA00023235"/>
    </source>
</evidence>
<dbReference type="EC" id="5.3.3.1" evidence="11"/>
<organism evidence="20 21">
    <name type="scientific">Hyphomicrobium album</name>
    <dbReference type="NCBI Taxonomy" id="2665159"/>
    <lineage>
        <taxon>Bacteria</taxon>
        <taxon>Pseudomonadati</taxon>
        <taxon>Pseudomonadota</taxon>
        <taxon>Alphaproteobacteria</taxon>
        <taxon>Hyphomicrobiales</taxon>
        <taxon>Hyphomicrobiaceae</taxon>
        <taxon>Hyphomicrobium</taxon>
    </lineage>
</organism>
<accession>A0A6I3KJ57</accession>
<dbReference type="GO" id="GO:0016995">
    <property type="term" value="F:cholesterol oxidase activity"/>
    <property type="evidence" value="ECO:0007669"/>
    <property type="project" value="UniProtKB-EC"/>
</dbReference>
<keyword evidence="10" id="KW-0413">Isomerase</keyword>
<dbReference type="InterPro" id="IPR036188">
    <property type="entry name" value="FAD/NAD-bd_sf"/>
</dbReference>
<dbReference type="Gene3D" id="3.40.50.1820">
    <property type="entry name" value="alpha/beta hydrolase"/>
    <property type="match status" value="1"/>
</dbReference>
<dbReference type="RefSeq" id="WP_154738450.1">
    <property type="nucleotide sequence ID" value="NZ_WMBQ01000001.1"/>
</dbReference>
<dbReference type="InterPro" id="IPR000172">
    <property type="entry name" value="GMC_OxRdtase_N"/>
</dbReference>
<comment type="similarity">
    <text evidence="2">Belongs to the GMC oxidoreductase family.</text>
</comment>
<dbReference type="Proteomes" id="UP000440694">
    <property type="component" value="Unassembled WGS sequence"/>
</dbReference>
<evidence type="ECO:0000256" key="13">
    <source>
        <dbReference type="ARBA" id="ARBA00049723"/>
    </source>
</evidence>
<evidence type="ECO:0000256" key="9">
    <source>
        <dbReference type="ARBA" id="ARBA00023221"/>
    </source>
</evidence>
<dbReference type="Pfam" id="PF05199">
    <property type="entry name" value="GMC_oxred_C"/>
    <property type="match status" value="1"/>
</dbReference>
<evidence type="ECO:0000256" key="2">
    <source>
        <dbReference type="ARBA" id="ARBA00010790"/>
    </source>
</evidence>
<dbReference type="InterPro" id="IPR003953">
    <property type="entry name" value="FAD-dep_OxRdtase_2_FAD-bd"/>
</dbReference>
<evidence type="ECO:0000256" key="1">
    <source>
        <dbReference type="ARBA" id="ARBA00001974"/>
    </source>
</evidence>
<dbReference type="InterPro" id="IPR007867">
    <property type="entry name" value="GMC_OxRtase_C"/>
</dbReference>
<evidence type="ECO:0000256" key="5">
    <source>
        <dbReference type="ARBA" id="ARBA00022827"/>
    </source>
</evidence>
<keyword evidence="21" id="KW-1185">Reference proteome</keyword>
<protein>
    <recommendedName>
        <fullName evidence="14">Cholesterol oxidase</fullName>
        <ecNumber evidence="13">1.1.3.6</ecNumber>
        <ecNumber evidence="11">5.3.3.1</ecNumber>
    </recommendedName>
    <alternativeName>
        <fullName evidence="15">Cholesterol isomerase</fullName>
    </alternativeName>
</protein>
<dbReference type="PANTHER" id="PTHR47470:SF1">
    <property type="entry name" value="FAD-DEPENDENT OXIDOREDUCTASE 2 FAD BINDING DOMAIN-CONTAINING PROTEIN"/>
    <property type="match status" value="1"/>
</dbReference>
<evidence type="ECO:0000256" key="8">
    <source>
        <dbReference type="ARBA" id="ARBA00023166"/>
    </source>
</evidence>
<evidence type="ECO:0000259" key="19">
    <source>
        <dbReference type="Pfam" id="PF05199"/>
    </source>
</evidence>
<reference evidence="20 21" key="1">
    <citation type="submission" date="2019-11" db="EMBL/GenBank/DDBJ databases">
        <title>Identification of a novel strain.</title>
        <authorList>
            <person name="Xu Q."/>
            <person name="Wang G."/>
        </authorList>
    </citation>
    <scope>NUCLEOTIDE SEQUENCE [LARGE SCALE GENOMIC DNA]</scope>
    <source>
        <strain evidence="21">xq</strain>
    </source>
</reference>
<evidence type="ECO:0000259" key="18">
    <source>
        <dbReference type="Pfam" id="PF00890"/>
    </source>
</evidence>
<keyword evidence="8" id="KW-1207">Sterol metabolism</keyword>
<keyword evidence="4" id="KW-0285">Flavoprotein</keyword>
<evidence type="ECO:0000259" key="17">
    <source>
        <dbReference type="Pfam" id="PF00732"/>
    </source>
</evidence>
<evidence type="ECO:0000256" key="7">
    <source>
        <dbReference type="ARBA" id="ARBA00023098"/>
    </source>
</evidence>
<evidence type="ECO:0000256" key="6">
    <source>
        <dbReference type="ARBA" id="ARBA00023002"/>
    </source>
</evidence>
<dbReference type="InterPro" id="IPR000073">
    <property type="entry name" value="AB_hydrolase_1"/>
</dbReference>
<feature type="domain" description="AB hydrolase-1" evidence="16">
    <location>
        <begin position="831"/>
        <end position="1124"/>
    </location>
</feature>
<dbReference type="PANTHER" id="PTHR47470">
    <property type="entry name" value="CHOLESTEROL OXIDASE"/>
    <property type="match status" value="1"/>
</dbReference>
<evidence type="ECO:0000256" key="11">
    <source>
        <dbReference type="ARBA" id="ARBA00038856"/>
    </source>
</evidence>
<dbReference type="GO" id="GO:0008203">
    <property type="term" value="P:cholesterol metabolic process"/>
    <property type="evidence" value="ECO:0007669"/>
    <property type="project" value="UniProtKB-KW"/>
</dbReference>
<dbReference type="InterPro" id="IPR029058">
    <property type="entry name" value="AB_hydrolase_fold"/>
</dbReference>
<keyword evidence="9" id="KW-0753">Steroid metabolism</keyword>
<dbReference type="GO" id="GO:0050660">
    <property type="term" value="F:flavin adenine dinucleotide binding"/>
    <property type="evidence" value="ECO:0007669"/>
    <property type="project" value="InterPro"/>
</dbReference>
<dbReference type="Pfam" id="PF00890">
    <property type="entry name" value="FAD_binding_2"/>
    <property type="match status" value="1"/>
</dbReference>
<comment type="pathway">
    <text evidence="12">Steroid metabolism; cholesterol degradation.</text>
</comment>
<keyword evidence="5" id="KW-0274">FAD</keyword>
<evidence type="ECO:0000256" key="14">
    <source>
        <dbReference type="ARBA" id="ARBA00049744"/>
    </source>
</evidence>
<dbReference type="GO" id="GO:0004769">
    <property type="term" value="F:steroid Delta-isomerase activity"/>
    <property type="evidence" value="ECO:0007669"/>
    <property type="project" value="UniProtKB-EC"/>
</dbReference>
<keyword evidence="6" id="KW-0560">Oxidoreductase</keyword>
<sequence>MRRLSKSVADLKLRYDVVVVGSGYGGGVAASRMSRAGKRVAVLERGQEFAIGDFPDRMIEAQEQFQVSRDGTRVSGPPTGLYDLRLGKDIHAFIGCGLGGGSLINANVSLPPDPRVWEDPVWPPEIAQDQMRQEGFTRAMEVLRPVPYQGPALDKLNALGVSGNALRTDVVRPPINVTFEKQVNYAGVEQPACTMCGDCCSGCNVGSKNTVQVTYLADAFHHGADIFTEMRVTHVRQERGRWRVFFEPLGHEREKFAAADQSVTADVVVLAAGTFGSTEILLRSRAEGVPVSDMVGERFTGNGDVLAFAFNNDVPVNGIGVGEPPVADTGPVGPCITGLIDLRGTDKLEDGMVIEEGSIPSSLAPILPALFTVGADKFGDDTDRGVIDLIAERARRRQSLLFGAYQGALNRTQTYLVMSHDDGNGRIELDEKGKVRVVWPKVAKQSIFEKVDRNLRKATQATGGNYTRNPLTETILGNNLITVHPLGGCVMGRDAKSGVVNHKCQVFDARPDAAEGSVLSGLYVCDGSVVPRPLGVNPLLTISALAERAMIHLAADRGWQFSEEQRFDSPMLIASPHGRETIRPAGVEFTERMAGFISPSITLPYETAARRGKEEGHACSFTVTVIVDDVDQFVSNAQHAGRIVGTVECPALSPDPLDIFDGQFNLMRVDEHTVETKRFDYRFSLGARDGSEYYFNGHKVVRSDATLDLWRDTTRLNVDIGKGAQGQLGHIARGLLEIAPSDFYVQMQTLRGTGGRDAADRIRAVGKFGTFFSRELFDTYGGVLARSGRYDVYNPRKKRSLRVPEPEVHLVRTNDSKILKLTRYRGGNKGPLILTHGLGVSSLIFAIDTIDTNMLEYMVAEGYDCWLLDYRASVDLPYARELWNADDVAVQDYPAAFAKVRAVTRSSTVQVIAHCFGATTFTMSLLAGLEGVRSAVISQISTDYVVPSFPQRMLAFMRAPQLFEMLGIDVVNARATNADPWREWILDKALQAIVPVPRSERTQEATSNRITALYGRLYNLEQLNNATITSGLAEMFGEANIEAFTQLALFARRKRLLDADGKDVYLPHLDRMALPILFVHGADNACFKPESTARTLERLAQVNGRQLYERHVIPGYGHIDCIFGKNAARDIYPLVAAHLEKTASI</sequence>